<sequence>MNGHAAVCERLIQESLDPNLVDLDNCTPLIYATLQGSVEAVRVLLQVGRVSAQATVLNGDLMPLSLAARAGHLDVVILLLEHGAPSLPNTNGEYPIHLAAQEGHPRVCELLVAHEGWDTPDKYNEWTPLFHAARYGHEGCLRVLLDAGSRADRTDEVGRAAVHYAAWYGHHTCVARLMEAGFRPGAGQPHSTHTSPFSDTVRSVGIDSDVDAIPSLALPPPMMPYRVYGHNYLDKNALVQVTIGHPCSRFGEPSAASSEAISLRSPLNDLERTEGYLHTSPRLKLVVTATPTVTAAPFSVSLPLVDEKVVYSFQVPLLEALSLEFSLYPNFGTKLVGRAASLPASFASIRQNQAFVLPILDHHLNVIGEVAFEVNVISPFSGVTLEIGGAVETYWKSIASPTSTATPRPSSSRPPAPRSIVSAHTSPSIYSSVTAGSHSLTHSSISGQFIYITVQVTRDLQPVTFCEWGLPEDAYDLGVADVTLSQFVALAQRVGRSGINNVSRSASLSDLHRAIAGSMVPLSDLLKLLPATLGICLELAYPSKSIQEQYSIRHQLPLNDVVDAVLRTIYDITSLEGHVGRRNVVFTSFSPDICSALNWKQPNYPVFFASQCGRTCPRRPSATALSIDDSKDYRLSSLNCAVELCKANNMLGLLLDAELLVPSLVQAVKDFGLLLGAFGGIEHLAPLSTGENSADAFLQDGILTYSDYSKRFY</sequence>
<accession>A0ACB8UE59</accession>
<name>A0ACB8UE59_9APHY</name>
<proteinExistence type="predicted"/>
<evidence type="ECO:0000313" key="1">
    <source>
        <dbReference type="EMBL" id="KAI0092627.1"/>
    </source>
</evidence>
<dbReference type="Proteomes" id="UP001055072">
    <property type="component" value="Unassembled WGS sequence"/>
</dbReference>
<keyword evidence="2" id="KW-1185">Reference proteome</keyword>
<reference evidence="1" key="1">
    <citation type="journal article" date="2021" name="Environ. Microbiol.">
        <title>Gene family expansions and transcriptome signatures uncover fungal adaptations to wood decay.</title>
        <authorList>
            <person name="Hage H."/>
            <person name="Miyauchi S."/>
            <person name="Viragh M."/>
            <person name="Drula E."/>
            <person name="Min B."/>
            <person name="Chaduli D."/>
            <person name="Navarro D."/>
            <person name="Favel A."/>
            <person name="Norest M."/>
            <person name="Lesage-Meessen L."/>
            <person name="Balint B."/>
            <person name="Merenyi Z."/>
            <person name="de Eugenio L."/>
            <person name="Morin E."/>
            <person name="Martinez A.T."/>
            <person name="Baldrian P."/>
            <person name="Stursova M."/>
            <person name="Martinez M.J."/>
            <person name="Novotny C."/>
            <person name="Magnuson J.K."/>
            <person name="Spatafora J.W."/>
            <person name="Maurice S."/>
            <person name="Pangilinan J."/>
            <person name="Andreopoulos W."/>
            <person name="LaButti K."/>
            <person name="Hundley H."/>
            <person name="Na H."/>
            <person name="Kuo A."/>
            <person name="Barry K."/>
            <person name="Lipzen A."/>
            <person name="Henrissat B."/>
            <person name="Riley R."/>
            <person name="Ahrendt S."/>
            <person name="Nagy L.G."/>
            <person name="Grigoriev I.V."/>
            <person name="Martin F."/>
            <person name="Rosso M.N."/>
        </authorList>
    </citation>
    <scope>NUCLEOTIDE SEQUENCE</scope>
    <source>
        <strain evidence="1">CBS 384.51</strain>
    </source>
</reference>
<evidence type="ECO:0000313" key="2">
    <source>
        <dbReference type="Proteomes" id="UP001055072"/>
    </source>
</evidence>
<comment type="caution">
    <text evidence="1">The sequence shown here is derived from an EMBL/GenBank/DDBJ whole genome shotgun (WGS) entry which is preliminary data.</text>
</comment>
<protein>
    <submittedName>
        <fullName evidence="1">Uncharacterized protein</fullName>
    </submittedName>
</protein>
<organism evidence="1 2">
    <name type="scientific">Irpex rosettiformis</name>
    <dbReference type="NCBI Taxonomy" id="378272"/>
    <lineage>
        <taxon>Eukaryota</taxon>
        <taxon>Fungi</taxon>
        <taxon>Dikarya</taxon>
        <taxon>Basidiomycota</taxon>
        <taxon>Agaricomycotina</taxon>
        <taxon>Agaricomycetes</taxon>
        <taxon>Polyporales</taxon>
        <taxon>Irpicaceae</taxon>
        <taxon>Irpex</taxon>
    </lineage>
</organism>
<gene>
    <name evidence="1" type="ORF">BDY19DRAFT_495425</name>
</gene>
<dbReference type="EMBL" id="MU274903">
    <property type="protein sequence ID" value="KAI0092627.1"/>
    <property type="molecule type" value="Genomic_DNA"/>
</dbReference>